<proteinExistence type="predicted"/>
<dbReference type="PANTHER" id="PTHR31446">
    <property type="entry name" value="ACID PHOSPHATASE/VANADIUM-DEPENDENT HALOPEROXIDASE-RELATED PROTEIN"/>
    <property type="match status" value="1"/>
</dbReference>
<gene>
    <name evidence="1" type="ORF">FE782_10035</name>
</gene>
<keyword evidence="2" id="KW-1185">Reference proteome</keyword>
<accession>A0A5R9GG78</accession>
<dbReference type="InterPro" id="IPR003832">
    <property type="entry name" value="DUF212"/>
</dbReference>
<evidence type="ECO:0000313" key="1">
    <source>
        <dbReference type="EMBL" id="TLS52304.1"/>
    </source>
</evidence>
<protein>
    <submittedName>
        <fullName evidence="1">Divergent PAP2 family protein</fullName>
    </submittedName>
</protein>
<reference evidence="1 2" key="1">
    <citation type="submission" date="2019-05" db="EMBL/GenBank/DDBJ databases">
        <authorList>
            <person name="Narsing Rao M.P."/>
            <person name="Li W.J."/>
        </authorList>
    </citation>
    <scope>NUCLEOTIDE SEQUENCE [LARGE SCALE GENOMIC DNA]</scope>
    <source>
        <strain evidence="1 2">SYSU_K30003</strain>
    </source>
</reference>
<dbReference type="PANTHER" id="PTHR31446:SF29">
    <property type="entry name" value="ACID PHOSPHATASE_VANADIUM-DEPENDENT HALOPEROXIDASE-RELATED PROTEIN"/>
    <property type="match status" value="1"/>
</dbReference>
<evidence type="ECO:0000313" key="2">
    <source>
        <dbReference type="Proteomes" id="UP000309676"/>
    </source>
</evidence>
<dbReference type="Proteomes" id="UP000309676">
    <property type="component" value="Unassembled WGS sequence"/>
</dbReference>
<organism evidence="1 2">
    <name type="scientific">Paenibacillus antri</name>
    <dbReference type="NCBI Taxonomy" id="2582848"/>
    <lineage>
        <taxon>Bacteria</taxon>
        <taxon>Bacillati</taxon>
        <taxon>Bacillota</taxon>
        <taxon>Bacilli</taxon>
        <taxon>Bacillales</taxon>
        <taxon>Paenibacillaceae</taxon>
        <taxon>Paenibacillus</taxon>
    </lineage>
</organism>
<comment type="caution">
    <text evidence="1">The sequence shown here is derived from an EMBL/GenBank/DDBJ whole genome shotgun (WGS) entry which is preliminary data.</text>
</comment>
<dbReference type="Pfam" id="PF02681">
    <property type="entry name" value="DUF212"/>
    <property type="match status" value="1"/>
</dbReference>
<sequence length="151" mass="16356">MNRAIITGLSTIAATQALKLPLEYATNGTWNWKTLFRTGGMPSSHSAGVASLATYIALKKGVKAVDFAISSIFGLIVMYDAMGIRRHAGEMAVELNDLDERVEKLADQHPGLYHRERRAELKEELGHLPREVAVGAMLGIAAGILSYACES</sequence>
<dbReference type="RefSeq" id="WP_138193960.1">
    <property type="nucleotide sequence ID" value="NZ_VCIW01000005.1"/>
</dbReference>
<name>A0A5R9GG78_9BACL</name>
<dbReference type="EMBL" id="VCIW01000005">
    <property type="protein sequence ID" value="TLS52304.1"/>
    <property type="molecule type" value="Genomic_DNA"/>
</dbReference>
<dbReference type="AlphaFoldDB" id="A0A5R9GG78"/>
<dbReference type="OrthoDB" id="9792681at2"/>